<organism evidence="2">
    <name type="scientific">Manihot esculenta</name>
    <name type="common">Cassava</name>
    <name type="synonym">Jatropha manihot</name>
    <dbReference type="NCBI Taxonomy" id="3983"/>
    <lineage>
        <taxon>Eukaryota</taxon>
        <taxon>Viridiplantae</taxon>
        <taxon>Streptophyta</taxon>
        <taxon>Embryophyta</taxon>
        <taxon>Tracheophyta</taxon>
        <taxon>Spermatophyta</taxon>
        <taxon>Magnoliopsida</taxon>
        <taxon>eudicotyledons</taxon>
        <taxon>Gunneridae</taxon>
        <taxon>Pentapetalae</taxon>
        <taxon>rosids</taxon>
        <taxon>fabids</taxon>
        <taxon>Malpighiales</taxon>
        <taxon>Euphorbiaceae</taxon>
        <taxon>Crotonoideae</taxon>
        <taxon>Manihoteae</taxon>
        <taxon>Manihot</taxon>
    </lineage>
</organism>
<evidence type="ECO:0000313" key="2">
    <source>
        <dbReference type="EMBL" id="OAY22428.1"/>
    </source>
</evidence>
<feature type="transmembrane region" description="Helical" evidence="1">
    <location>
        <begin position="59"/>
        <end position="77"/>
    </location>
</feature>
<keyword evidence="1" id="KW-1133">Transmembrane helix</keyword>
<name>A0A199UD91_MANES</name>
<sequence length="84" mass="9517">MYKKLEIDQTNGDSIYLIMNVIKPVVHPMEAPALTDGPLNGPNMRMKDVQHMPGTHNGLTFRLVQFVFGLIFVHVMTSTNDFRS</sequence>
<proteinExistence type="predicted"/>
<evidence type="ECO:0000256" key="1">
    <source>
        <dbReference type="SAM" id="Phobius"/>
    </source>
</evidence>
<dbReference type="STRING" id="3983.A0A199UD91"/>
<protein>
    <submittedName>
        <fullName evidence="2">Uncharacterized protein</fullName>
    </submittedName>
</protein>
<keyword evidence="1" id="KW-0812">Transmembrane</keyword>
<dbReference type="EMBL" id="KV450434">
    <property type="protein sequence ID" value="OAY22428.1"/>
    <property type="molecule type" value="Genomic_DNA"/>
</dbReference>
<gene>
    <name evidence="2" type="ORF">MANES_S001700</name>
</gene>
<dbReference type="AlphaFoldDB" id="A0A199UD91"/>
<keyword evidence="1" id="KW-0472">Membrane</keyword>
<accession>A0A199UD91</accession>
<reference evidence="2" key="1">
    <citation type="submission" date="2016-02" db="EMBL/GenBank/DDBJ databases">
        <title>WGS assembly of Manihot esculenta.</title>
        <authorList>
            <person name="Bredeson J.V."/>
            <person name="Prochnik S.E."/>
            <person name="Lyons J.B."/>
            <person name="Schmutz J."/>
            <person name="Grimwood J."/>
            <person name="Vrebalov J."/>
            <person name="Bart R.S."/>
            <person name="Amuge T."/>
            <person name="Ferguson M.E."/>
            <person name="Green R."/>
            <person name="Putnam N."/>
            <person name="Stites J."/>
            <person name="Rounsley S."/>
            <person name="Rokhsar D.S."/>
        </authorList>
    </citation>
    <scope>NUCLEOTIDE SEQUENCE [LARGE SCALE GENOMIC DNA]</scope>
    <source>
        <tissue evidence="2">Leaf</tissue>
    </source>
</reference>